<gene>
    <name evidence="7" type="ORF">K6K13_00040</name>
</gene>
<evidence type="ECO:0000256" key="3">
    <source>
        <dbReference type="ARBA" id="ARBA00022764"/>
    </source>
</evidence>
<proteinExistence type="inferred from homology"/>
<feature type="signal peptide" evidence="5">
    <location>
        <begin position="1"/>
        <end position="22"/>
    </location>
</feature>
<evidence type="ECO:0000256" key="4">
    <source>
        <dbReference type="ARBA" id="ARBA00038138"/>
    </source>
</evidence>
<comment type="similarity">
    <text evidence="4">Belongs to the BhsA/McbA family.</text>
</comment>
<name>A0ABX9ANS3_9ENTR</name>
<keyword evidence="8" id="KW-1185">Reference proteome</keyword>
<organism evidence="7 8">
    <name type="scientific">Symbiopectobacterium purcellii</name>
    <dbReference type="NCBI Taxonomy" id="2871826"/>
    <lineage>
        <taxon>Bacteria</taxon>
        <taxon>Pseudomonadati</taxon>
        <taxon>Pseudomonadota</taxon>
        <taxon>Gammaproteobacteria</taxon>
        <taxon>Enterobacterales</taxon>
        <taxon>Enterobacteriaceae</taxon>
    </lineage>
</organism>
<evidence type="ECO:0000313" key="7">
    <source>
        <dbReference type="EMBL" id="QZN95941.1"/>
    </source>
</evidence>
<evidence type="ECO:0000256" key="5">
    <source>
        <dbReference type="SAM" id="SignalP"/>
    </source>
</evidence>
<dbReference type="EMBL" id="CP081864">
    <property type="protein sequence ID" value="QZN95941.1"/>
    <property type="molecule type" value="Genomic_DNA"/>
</dbReference>
<dbReference type="Proteomes" id="UP000825886">
    <property type="component" value="Chromosome"/>
</dbReference>
<evidence type="ECO:0000313" key="8">
    <source>
        <dbReference type="Proteomes" id="UP000825886"/>
    </source>
</evidence>
<dbReference type="NCBIfam" id="NF047859">
    <property type="entry name" value="StressCuResBhsA"/>
    <property type="match status" value="1"/>
</dbReference>
<dbReference type="InterPro" id="IPR051096">
    <property type="entry name" value="BhsA/McbA_stress_biofilm_assoc"/>
</dbReference>
<feature type="domain" description="YdgH/BhsA/McbA-like" evidence="6">
    <location>
        <begin position="34"/>
        <end position="86"/>
    </location>
</feature>
<keyword evidence="2 5" id="KW-0732">Signal</keyword>
<dbReference type="Pfam" id="PF07338">
    <property type="entry name" value="YdgH_BhsA-like"/>
    <property type="match status" value="1"/>
</dbReference>
<dbReference type="PANTHER" id="PTHR34156">
    <property type="entry name" value="OUTER MEMBRANE PROTEIN-RELATED-RELATED"/>
    <property type="match status" value="1"/>
</dbReference>
<dbReference type="RefSeq" id="WP_222159009.1">
    <property type="nucleotide sequence ID" value="NZ_CP081864.1"/>
</dbReference>
<dbReference type="InterPro" id="IPR025543">
    <property type="entry name" value="Dodecin-like"/>
</dbReference>
<dbReference type="InterPro" id="IPR010854">
    <property type="entry name" value="YdgH/BhsA/McbA-like_dom"/>
</dbReference>
<accession>A0ABX9ANS3</accession>
<protein>
    <submittedName>
        <fullName evidence="7">DUF1471 domain-containing protein</fullName>
    </submittedName>
</protein>
<dbReference type="InterPro" id="IPR036275">
    <property type="entry name" value="YdgH-like_sf"/>
</dbReference>
<dbReference type="SUPFAM" id="SSF159871">
    <property type="entry name" value="YdgH-like"/>
    <property type="match status" value="1"/>
</dbReference>
<evidence type="ECO:0000256" key="2">
    <source>
        <dbReference type="ARBA" id="ARBA00022729"/>
    </source>
</evidence>
<keyword evidence="3" id="KW-0574">Periplasm</keyword>
<sequence>MKNVKTIAAAAVLASLSFGAFAAESVSAQQATKYQEFGVISVSGAHDLSSLQEQLAEKADKAGAKAFSITNTTGSDLLRGTAIIYK</sequence>
<feature type="chain" id="PRO_5047113689" evidence="5">
    <location>
        <begin position="23"/>
        <end position="86"/>
    </location>
</feature>
<dbReference type="PANTHER" id="PTHR34156:SF1">
    <property type="entry name" value="PERIPLASMIC PROTEIN"/>
    <property type="match status" value="1"/>
</dbReference>
<dbReference type="Gene3D" id="3.30.1660.10">
    <property type="entry name" value="Flavin-binding protein dodecin"/>
    <property type="match status" value="1"/>
</dbReference>
<reference evidence="7 8" key="1">
    <citation type="submission" date="2021-08" db="EMBL/GenBank/DDBJ databases">
        <title>Culture and genomic analysis of Symbiopectobacterium purcellii sp. nov. gen. nov., isolated from the leafhopper Empoasca decipiens.</title>
        <authorList>
            <person name="Nadal-Jimenez P."/>
            <person name="Siozios S."/>
            <person name="Halliday N."/>
            <person name="Camara M."/>
            <person name="Hurst G.D.D."/>
        </authorList>
    </citation>
    <scope>NUCLEOTIDE SEQUENCE [LARGE SCALE GENOMIC DNA]</scope>
    <source>
        <strain evidence="7 8">SyEd1</strain>
    </source>
</reference>
<evidence type="ECO:0000256" key="1">
    <source>
        <dbReference type="ARBA" id="ARBA00004418"/>
    </source>
</evidence>
<evidence type="ECO:0000259" key="6">
    <source>
        <dbReference type="Pfam" id="PF07338"/>
    </source>
</evidence>
<comment type="subcellular location">
    <subcellularLocation>
        <location evidence="1">Periplasm</location>
    </subcellularLocation>
</comment>